<dbReference type="SUPFAM" id="SSF53067">
    <property type="entry name" value="Actin-like ATPase domain"/>
    <property type="match status" value="2"/>
</dbReference>
<dbReference type="SUPFAM" id="SSF100920">
    <property type="entry name" value="Heat shock protein 70kD (HSP70), peptide-binding domain"/>
    <property type="match status" value="1"/>
</dbReference>
<evidence type="ECO:0000313" key="4">
    <source>
        <dbReference type="EMBL" id="QDU27209.1"/>
    </source>
</evidence>
<dbReference type="PRINTS" id="PR00301">
    <property type="entry name" value="HEATSHOCK70"/>
</dbReference>
<comment type="similarity">
    <text evidence="1">Belongs to the heat shock protein 70 family.</text>
</comment>
<dbReference type="InterPro" id="IPR043129">
    <property type="entry name" value="ATPase_NBD"/>
</dbReference>
<keyword evidence="5" id="KW-1185">Reference proteome</keyword>
<name>A0A517YAF3_9BACT</name>
<evidence type="ECO:0000256" key="2">
    <source>
        <dbReference type="ARBA" id="ARBA00022741"/>
    </source>
</evidence>
<dbReference type="PANTHER" id="PTHR45639:SF34">
    <property type="entry name" value="CHAPERONE PROTEIN DNAK"/>
    <property type="match status" value="1"/>
</dbReference>
<dbReference type="Gene3D" id="3.30.420.40">
    <property type="match status" value="2"/>
</dbReference>
<evidence type="ECO:0000313" key="5">
    <source>
        <dbReference type="Proteomes" id="UP000315017"/>
    </source>
</evidence>
<accession>A0A517YAF3</accession>
<dbReference type="FunFam" id="3.30.420.40:FF:000028">
    <property type="entry name" value="heat shock 70 kDa protein-like"/>
    <property type="match status" value="1"/>
</dbReference>
<dbReference type="RefSeq" id="WP_202921760.1">
    <property type="nucleotide sequence ID" value="NZ_CP036274.1"/>
</dbReference>
<dbReference type="Pfam" id="PF00012">
    <property type="entry name" value="HSP70"/>
    <property type="match status" value="1"/>
</dbReference>
<dbReference type="EMBL" id="CP036274">
    <property type="protein sequence ID" value="QDU27209.1"/>
    <property type="molecule type" value="Genomic_DNA"/>
</dbReference>
<dbReference type="PANTHER" id="PTHR45639">
    <property type="entry name" value="HSC70CB, ISOFORM G-RELATED"/>
    <property type="match status" value="1"/>
</dbReference>
<evidence type="ECO:0000256" key="1">
    <source>
        <dbReference type="ARBA" id="ARBA00007381"/>
    </source>
</evidence>
<dbReference type="GO" id="GO:0140662">
    <property type="term" value="F:ATP-dependent protein folding chaperone"/>
    <property type="evidence" value="ECO:0007669"/>
    <property type="project" value="InterPro"/>
</dbReference>
<keyword evidence="2" id="KW-0547">Nucleotide-binding</keyword>
<dbReference type="GO" id="GO:0005524">
    <property type="term" value="F:ATP binding"/>
    <property type="evidence" value="ECO:0007669"/>
    <property type="project" value="UniProtKB-KW"/>
</dbReference>
<organism evidence="4 5">
    <name type="scientific">Anatilimnocola aggregata</name>
    <dbReference type="NCBI Taxonomy" id="2528021"/>
    <lineage>
        <taxon>Bacteria</taxon>
        <taxon>Pseudomonadati</taxon>
        <taxon>Planctomycetota</taxon>
        <taxon>Planctomycetia</taxon>
        <taxon>Pirellulales</taxon>
        <taxon>Pirellulaceae</taxon>
        <taxon>Anatilimnocola</taxon>
    </lineage>
</organism>
<dbReference type="Gene3D" id="3.90.640.10">
    <property type="entry name" value="Actin, Chain A, domain 4"/>
    <property type="match status" value="1"/>
</dbReference>
<evidence type="ECO:0000256" key="3">
    <source>
        <dbReference type="ARBA" id="ARBA00022840"/>
    </source>
</evidence>
<reference evidence="4 5" key="1">
    <citation type="submission" date="2019-02" db="EMBL/GenBank/DDBJ databases">
        <title>Deep-cultivation of Planctomycetes and their phenomic and genomic characterization uncovers novel biology.</title>
        <authorList>
            <person name="Wiegand S."/>
            <person name="Jogler M."/>
            <person name="Boedeker C."/>
            <person name="Pinto D."/>
            <person name="Vollmers J."/>
            <person name="Rivas-Marin E."/>
            <person name="Kohn T."/>
            <person name="Peeters S.H."/>
            <person name="Heuer A."/>
            <person name="Rast P."/>
            <person name="Oberbeckmann S."/>
            <person name="Bunk B."/>
            <person name="Jeske O."/>
            <person name="Meyerdierks A."/>
            <person name="Storesund J.E."/>
            <person name="Kallscheuer N."/>
            <person name="Luecker S."/>
            <person name="Lage O.M."/>
            <person name="Pohl T."/>
            <person name="Merkel B.J."/>
            <person name="Hornburger P."/>
            <person name="Mueller R.-W."/>
            <person name="Bruemmer F."/>
            <person name="Labrenz M."/>
            <person name="Spormann A.M."/>
            <person name="Op den Camp H."/>
            <person name="Overmann J."/>
            <person name="Amann R."/>
            <person name="Jetten M.S.M."/>
            <person name="Mascher T."/>
            <person name="Medema M.H."/>
            <person name="Devos D.P."/>
            <person name="Kaster A.-K."/>
            <person name="Ovreas L."/>
            <person name="Rohde M."/>
            <person name="Galperin M.Y."/>
            <person name="Jogler C."/>
        </authorList>
    </citation>
    <scope>NUCLEOTIDE SEQUENCE [LARGE SCALE GENOMIC DNA]</scope>
    <source>
        <strain evidence="4 5">ETA_A8</strain>
    </source>
</reference>
<dbReference type="InterPro" id="IPR029047">
    <property type="entry name" value="HSP70_peptide-bd_sf"/>
</dbReference>
<dbReference type="AlphaFoldDB" id="A0A517YAF3"/>
<dbReference type="Proteomes" id="UP000315017">
    <property type="component" value="Chromosome"/>
</dbReference>
<dbReference type="KEGG" id="aagg:ETAA8_22940"/>
<protein>
    <submittedName>
        <fullName evidence="4">Chaperone protein DnaK</fullName>
    </submittedName>
</protein>
<sequence>MATRTAIGVDLGATNVVVSWVNSRGETEILLNSEGKASMPAAVYLADDRTIVGEEALLRGRRHPERLAAHIKADLGSRWYHSAIGGVHVPPEALQACILRQLRLEWDRKFLGSKVVTIAVPAIFNDVQRRATIEAARLAGITNVEIIDEPLAAALAYAEKIPQSFVGEEQSLRKILVLNMGGQATEASVLSLNFHGLSALATEGDPQLGGHDWDLCLARRVAEEVSQLAGRKWLMNPGLRFRILEFSQKAKLALSSRPATHLTLQVGERTHKIEVTREKFNAAMSELVTRVELVIQGALSAAHLDWHQLDGTLLVGGASQLPAIRELLEQRTGRLPEAWISPYEAVARGAARHAFQRLHSTMAPMPAIHSQCTHSLGVEWEEPITKQKMRKTLIRRGTPLPTEVTRELIMRGAQRKSIVLSLWQGDAENAQHRTLIGRAVLEDLPADLAEDWPIDLKLEMGINGRIAVDASVRYTKCIVHLVMQRPDFVSATHFNLWQQIVESLSGLPAYVEAGKLEDIGGKKIPVVITSSHPAEASVQEDSEPQAVEENRLLALLRRLMPFHRGATQLASTSEAAVAAPVSGDQSARRTPPALEVIEMHDEL</sequence>
<dbReference type="GO" id="GO:0030968">
    <property type="term" value="P:endoplasmic reticulum unfolded protein response"/>
    <property type="evidence" value="ECO:0007669"/>
    <property type="project" value="TreeGrafter"/>
</dbReference>
<proteinExistence type="inferred from homology"/>
<gene>
    <name evidence="4" type="primary">dnaK_1</name>
    <name evidence="4" type="ORF">ETAA8_22940</name>
</gene>
<dbReference type="Gene3D" id="2.60.34.10">
    <property type="entry name" value="Substrate Binding Domain Of DNAk, Chain A, domain 1"/>
    <property type="match status" value="1"/>
</dbReference>
<dbReference type="InterPro" id="IPR013126">
    <property type="entry name" value="Hsp_70_fam"/>
</dbReference>
<keyword evidence="3" id="KW-0067">ATP-binding</keyword>